<evidence type="ECO:0000313" key="3">
    <source>
        <dbReference type="Proteomes" id="UP000319160"/>
    </source>
</evidence>
<keyword evidence="3" id="KW-1185">Reference proteome</keyword>
<dbReference type="EMBL" id="VFLP01000092">
    <property type="protein sequence ID" value="TRX88300.1"/>
    <property type="molecule type" value="Genomic_DNA"/>
</dbReference>
<evidence type="ECO:0000256" key="1">
    <source>
        <dbReference type="SAM" id="MobiDB-lite"/>
    </source>
</evidence>
<dbReference type="Proteomes" id="UP000319160">
    <property type="component" value="Unassembled WGS sequence"/>
</dbReference>
<accession>A0A553HK21</accession>
<organism evidence="2 3">
    <name type="scientific">Xylaria flabelliformis</name>
    <dbReference type="NCBI Taxonomy" id="2512241"/>
    <lineage>
        <taxon>Eukaryota</taxon>
        <taxon>Fungi</taxon>
        <taxon>Dikarya</taxon>
        <taxon>Ascomycota</taxon>
        <taxon>Pezizomycotina</taxon>
        <taxon>Sordariomycetes</taxon>
        <taxon>Xylariomycetidae</taxon>
        <taxon>Xylariales</taxon>
        <taxon>Xylariaceae</taxon>
        <taxon>Xylaria</taxon>
    </lineage>
</organism>
<reference evidence="3" key="1">
    <citation type="submission" date="2019-06" db="EMBL/GenBank/DDBJ databases">
        <title>Draft genome sequence of the griseofulvin-producing fungus Xylaria cubensis strain G536.</title>
        <authorList>
            <person name="Mead M.E."/>
            <person name="Raja H.A."/>
            <person name="Steenwyk J.L."/>
            <person name="Knowles S.L."/>
            <person name="Oberlies N.H."/>
            <person name="Rokas A."/>
        </authorList>
    </citation>
    <scope>NUCLEOTIDE SEQUENCE [LARGE SCALE GENOMIC DNA]</scope>
    <source>
        <strain evidence="3">G536</strain>
    </source>
</reference>
<protein>
    <submittedName>
        <fullName evidence="2">Uncharacterized protein</fullName>
    </submittedName>
</protein>
<evidence type="ECO:0000313" key="2">
    <source>
        <dbReference type="EMBL" id="TRX88300.1"/>
    </source>
</evidence>
<feature type="region of interest" description="Disordered" evidence="1">
    <location>
        <begin position="53"/>
        <end position="80"/>
    </location>
</feature>
<proteinExistence type="predicted"/>
<name>A0A553HK21_9PEZI</name>
<dbReference type="AlphaFoldDB" id="A0A553HK21"/>
<sequence length="80" mass="8934">MITAQIPTYKRTDSAIGIEEQSITTYHSTAIIGNPIITKHVTWQLITRQTKLDANAPRRSDASTAFPHGYTFPKIHPARS</sequence>
<comment type="caution">
    <text evidence="2">The sequence shown here is derived from an EMBL/GenBank/DDBJ whole genome shotgun (WGS) entry which is preliminary data.</text>
</comment>
<gene>
    <name evidence="2" type="ORF">FHL15_010804</name>
</gene>